<gene>
    <name evidence="6 8" type="primary">rplW</name>
    <name evidence="8" type="ORF">CCAX7_33630</name>
</gene>
<organism evidence="8 9">
    <name type="scientific">Capsulimonas corticalis</name>
    <dbReference type="NCBI Taxonomy" id="2219043"/>
    <lineage>
        <taxon>Bacteria</taxon>
        <taxon>Bacillati</taxon>
        <taxon>Armatimonadota</taxon>
        <taxon>Armatimonadia</taxon>
        <taxon>Capsulimonadales</taxon>
        <taxon>Capsulimonadaceae</taxon>
        <taxon>Capsulimonas</taxon>
    </lineage>
</organism>
<dbReference type="InterPro" id="IPR001014">
    <property type="entry name" value="Ribosomal_uL23_CS"/>
</dbReference>
<protein>
    <recommendedName>
        <fullName evidence="6">Large ribosomal subunit protein uL23</fullName>
    </recommendedName>
</protein>
<dbReference type="PROSITE" id="PS00050">
    <property type="entry name" value="RIBOSOMAL_L23"/>
    <property type="match status" value="1"/>
</dbReference>
<dbReference type="Gene3D" id="3.30.70.330">
    <property type="match status" value="1"/>
</dbReference>
<sequence>MSASTKSPYEIIVRPIVTEKTVQGGAQNKYTFEVKKTANKYEIAWALEFIQAEARNPINVVAVNTLVVKGTQRRGRFFKRANQGRTSDWKKAIVTLQEGQTIELVEGV</sequence>
<dbReference type="GO" id="GO:0005840">
    <property type="term" value="C:ribosome"/>
    <property type="evidence" value="ECO:0007669"/>
    <property type="project" value="UniProtKB-KW"/>
</dbReference>
<proteinExistence type="inferred from homology"/>
<accession>A0A402CYK6</accession>
<dbReference type="GO" id="GO:0006412">
    <property type="term" value="P:translation"/>
    <property type="evidence" value="ECO:0007669"/>
    <property type="project" value="UniProtKB-UniRule"/>
</dbReference>
<dbReference type="KEGG" id="ccot:CCAX7_33630"/>
<evidence type="ECO:0000313" key="9">
    <source>
        <dbReference type="Proteomes" id="UP000287394"/>
    </source>
</evidence>
<comment type="similarity">
    <text evidence="1 6 7">Belongs to the universal ribosomal protein uL23 family.</text>
</comment>
<dbReference type="InterPro" id="IPR013025">
    <property type="entry name" value="Ribosomal_uL23-like"/>
</dbReference>
<comment type="subunit">
    <text evidence="6">Part of the 50S ribosomal subunit. Contacts protein L29, and trigger factor when it is bound to the ribosome.</text>
</comment>
<dbReference type="FunCoup" id="A0A402CYK6">
    <property type="interactions" value="367"/>
</dbReference>
<dbReference type="RefSeq" id="WP_119322397.1">
    <property type="nucleotide sequence ID" value="NZ_AP025739.1"/>
</dbReference>
<keyword evidence="4 6" id="KW-0689">Ribosomal protein</keyword>
<dbReference type="Proteomes" id="UP000287394">
    <property type="component" value="Chromosome"/>
</dbReference>
<dbReference type="Pfam" id="PF00276">
    <property type="entry name" value="Ribosomal_L23"/>
    <property type="match status" value="1"/>
</dbReference>
<keyword evidence="3 6" id="KW-0694">RNA-binding</keyword>
<evidence type="ECO:0000256" key="1">
    <source>
        <dbReference type="ARBA" id="ARBA00006700"/>
    </source>
</evidence>
<evidence type="ECO:0000256" key="2">
    <source>
        <dbReference type="ARBA" id="ARBA00022730"/>
    </source>
</evidence>
<dbReference type="GO" id="GO:1990904">
    <property type="term" value="C:ribonucleoprotein complex"/>
    <property type="evidence" value="ECO:0007669"/>
    <property type="project" value="UniProtKB-KW"/>
</dbReference>
<evidence type="ECO:0000256" key="3">
    <source>
        <dbReference type="ARBA" id="ARBA00022884"/>
    </source>
</evidence>
<evidence type="ECO:0000313" key="8">
    <source>
        <dbReference type="EMBL" id="BDI31312.1"/>
    </source>
</evidence>
<dbReference type="AlphaFoldDB" id="A0A402CYK6"/>
<dbReference type="InterPro" id="IPR012678">
    <property type="entry name" value="Ribosomal_uL23/eL15/eS24_sf"/>
</dbReference>
<keyword evidence="5 6" id="KW-0687">Ribonucleoprotein</keyword>
<name>A0A402CYK6_9BACT</name>
<evidence type="ECO:0000256" key="6">
    <source>
        <dbReference type="HAMAP-Rule" id="MF_01369"/>
    </source>
</evidence>
<dbReference type="InterPro" id="IPR012677">
    <property type="entry name" value="Nucleotide-bd_a/b_plait_sf"/>
</dbReference>
<dbReference type="HAMAP" id="MF_01369_B">
    <property type="entry name" value="Ribosomal_uL23_B"/>
    <property type="match status" value="1"/>
</dbReference>
<keyword evidence="9" id="KW-1185">Reference proteome</keyword>
<dbReference type="NCBIfam" id="NF004363">
    <property type="entry name" value="PRK05738.2-4"/>
    <property type="match status" value="1"/>
</dbReference>
<dbReference type="GO" id="GO:0003735">
    <property type="term" value="F:structural constituent of ribosome"/>
    <property type="evidence" value="ECO:0007669"/>
    <property type="project" value="InterPro"/>
</dbReference>
<dbReference type="EMBL" id="AP025739">
    <property type="protein sequence ID" value="BDI31312.1"/>
    <property type="molecule type" value="Genomic_DNA"/>
</dbReference>
<dbReference type="GO" id="GO:0019843">
    <property type="term" value="F:rRNA binding"/>
    <property type="evidence" value="ECO:0007669"/>
    <property type="project" value="UniProtKB-UniRule"/>
</dbReference>
<dbReference type="SUPFAM" id="SSF54189">
    <property type="entry name" value="Ribosomal proteins S24e, L23 and L15e"/>
    <property type="match status" value="1"/>
</dbReference>
<keyword evidence="2 6" id="KW-0699">rRNA-binding</keyword>
<evidence type="ECO:0000256" key="7">
    <source>
        <dbReference type="RuleBase" id="RU003934"/>
    </source>
</evidence>
<reference evidence="8 9" key="1">
    <citation type="journal article" date="2019" name="Int. J. Syst. Evol. Microbiol.">
        <title>Capsulimonas corticalis gen. nov., sp. nov., an aerobic capsulated bacterium, of a novel bacterial order, Capsulimonadales ord. nov., of the class Armatimonadia of the phylum Armatimonadetes.</title>
        <authorList>
            <person name="Li J."/>
            <person name="Kudo C."/>
            <person name="Tonouchi A."/>
        </authorList>
    </citation>
    <scope>NUCLEOTIDE SEQUENCE [LARGE SCALE GENOMIC DNA]</scope>
    <source>
        <strain evidence="8 9">AX-7</strain>
    </source>
</reference>
<evidence type="ECO:0000256" key="4">
    <source>
        <dbReference type="ARBA" id="ARBA00022980"/>
    </source>
</evidence>
<evidence type="ECO:0000256" key="5">
    <source>
        <dbReference type="ARBA" id="ARBA00023274"/>
    </source>
</evidence>
<dbReference type="OrthoDB" id="9793353at2"/>
<comment type="function">
    <text evidence="6">One of the early assembly proteins it binds 23S rRNA. One of the proteins that surrounds the polypeptide exit tunnel on the outside of the ribosome. Forms the main docking site for trigger factor binding to the ribosome.</text>
</comment>